<evidence type="ECO:0000313" key="2">
    <source>
        <dbReference type="Proteomes" id="UP001285921"/>
    </source>
</evidence>
<dbReference type="EMBL" id="BTCL01000002">
    <property type="protein sequence ID" value="GMK43698.1"/>
    <property type="molecule type" value="Genomic_DNA"/>
</dbReference>
<protein>
    <submittedName>
        <fullName evidence="1">Uncharacterized protein</fullName>
    </submittedName>
</protein>
<gene>
    <name evidence="1" type="ORF">PghCCS26_08250</name>
</gene>
<organism evidence="1 2">
    <name type="scientific">Paenibacillus glycanilyticus</name>
    <dbReference type="NCBI Taxonomy" id="126569"/>
    <lineage>
        <taxon>Bacteria</taxon>
        <taxon>Bacillati</taxon>
        <taxon>Bacillota</taxon>
        <taxon>Bacilli</taxon>
        <taxon>Bacillales</taxon>
        <taxon>Paenibacillaceae</taxon>
        <taxon>Paenibacillus</taxon>
    </lineage>
</organism>
<proteinExistence type="predicted"/>
<evidence type="ECO:0000313" key="1">
    <source>
        <dbReference type="EMBL" id="GMK43698.1"/>
    </source>
</evidence>
<dbReference type="RefSeq" id="WP_317978916.1">
    <property type="nucleotide sequence ID" value="NZ_BTCL01000002.1"/>
</dbReference>
<keyword evidence="2" id="KW-1185">Reference proteome</keyword>
<reference evidence="1 2" key="1">
    <citation type="submission" date="2023-05" db="EMBL/GenBank/DDBJ databases">
        <title>Draft genome of Paenibacillus sp. CCS26.</title>
        <authorList>
            <person name="Akita H."/>
            <person name="Shinto Y."/>
            <person name="Kimura Z."/>
        </authorList>
    </citation>
    <scope>NUCLEOTIDE SEQUENCE [LARGE SCALE GENOMIC DNA]</scope>
    <source>
        <strain evidence="1 2">CCS26</strain>
    </source>
</reference>
<name>A0ABQ6NG32_9BACL</name>
<dbReference type="Proteomes" id="UP001285921">
    <property type="component" value="Unassembled WGS sequence"/>
</dbReference>
<accession>A0ABQ6NG32</accession>
<sequence>MIERLMFRAAWKDGLQEEGIATLQQDEQVIRLVKQGRLMTAAAFYWNHNLFLYYECMDGKLAPEEVAGAAEPYLKDWPGQIEPRKWIRMMDVFHFNEPADREHWLRKNPVEKRVGRVAHLKPEMIGSYVYYHYQLQEERAFCGPKYEMIGIHENLLFGYQEFPNVTEEPVVPGRLQTKGTPENWSDSRMDLHFQPWEDGHLYFKPIERIYAYYIGDITV</sequence>
<comment type="caution">
    <text evidence="1">The sequence shown here is derived from an EMBL/GenBank/DDBJ whole genome shotgun (WGS) entry which is preliminary data.</text>
</comment>